<reference evidence="1 2" key="1">
    <citation type="submission" date="2019-01" db="EMBL/GenBank/DDBJ databases">
        <title>Bacillus sp. M5HDSG1-1, whole genome shotgun sequence.</title>
        <authorList>
            <person name="Tuo L."/>
        </authorList>
    </citation>
    <scope>NUCLEOTIDE SEQUENCE [LARGE SCALE GENOMIC DNA]</scope>
    <source>
        <strain evidence="1 2">M5HDSG1-1</strain>
    </source>
</reference>
<dbReference type="AlphaFoldDB" id="A0A3S2TW17"/>
<evidence type="ECO:0000313" key="1">
    <source>
        <dbReference type="EMBL" id="RVT66929.1"/>
    </source>
</evidence>
<proteinExistence type="predicted"/>
<dbReference type="EMBL" id="RZTZ01000001">
    <property type="protein sequence ID" value="RVT66929.1"/>
    <property type="molecule type" value="Genomic_DNA"/>
</dbReference>
<evidence type="ECO:0000313" key="2">
    <source>
        <dbReference type="Proteomes" id="UP000288024"/>
    </source>
</evidence>
<name>A0A3S2TW17_9BACI</name>
<protein>
    <submittedName>
        <fullName evidence="1">Uncharacterized protein</fullName>
    </submittedName>
</protein>
<sequence>MEENTYKAIVKSKDLTWDYKKGLLNLQGESTLLMWDSAIELFLRTIDEVSGKDASKTVYEATGYRMGHLV</sequence>
<dbReference type="Proteomes" id="UP000288024">
    <property type="component" value="Unassembled WGS sequence"/>
</dbReference>
<organism evidence="1 2">
    <name type="scientific">Niallia taxi</name>
    <dbReference type="NCBI Taxonomy" id="2499688"/>
    <lineage>
        <taxon>Bacteria</taxon>
        <taxon>Bacillati</taxon>
        <taxon>Bacillota</taxon>
        <taxon>Bacilli</taxon>
        <taxon>Bacillales</taxon>
        <taxon>Bacillaceae</taxon>
        <taxon>Niallia</taxon>
    </lineage>
</organism>
<gene>
    <name evidence="1" type="ORF">EM808_00055</name>
</gene>
<keyword evidence="2" id="KW-1185">Reference proteome</keyword>
<dbReference type="RefSeq" id="WP_127734261.1">
    <property type="nucleotide sequence ID" value="NZ_RZTZ01000001.1"/>
</dbReference>
<accession>A0A3S2TW17</accession>
<comment type="caution">
    <text evidence="1">The sequence shown here is derived from an EMBL/GenBank/DDBJ whole genome shotgun (WGS) entry which is preliminary data.</text>
</comment>